<evidence type="ECO:0000256" key="3">
    <source>
        <dbReference type="ARBA" id="ARBA00022777"/>
    </source>
</evidence>
<dbReference type="InterPro" id="IPR027417">
    <property type="entry name" value="P-loop_NTPase"/>
</dbReference>
<keyword evidence="3 6" id="KW-0418">Kinase</keyword>
<organism evidence="6 7">
    <name type="scientific">Blattamonas nauphoetae</name>
    <dbReference type="NCBI Taxonomy" id="2049346"/>
    <lineage>
        <taxon>Eukaryota</taxon>
        <taxon>Metamonada</taxon>
        <taxon>Preaxostyla</taxon>
        <taxon>Oxymonadida</taxon>
        <taxon>Blattamonas</taxon>
    </lineage>
</organism>
<accession>A0ABQ9YA12</accession>
<feature type="compositionally biased region" description="Polar residues" evidence="4">
    <location>
        <begin position="12"/>
        <end position="51"/>
    </location>
</feature>
<dbReference type="InterPro" id="IPR008144">
    <property type="entry name" value="Guanylate_kin-like_dom"/>
</dbReference>
<feature type="compositionally biased region" description="Low complexity" evidence="4">
    <location>
        <begin position="285"/>
        <end position="297"/>
    </location>
</feature>
<dbReference type="PANTHER" id="PTHR23117">
    <property type="entry name" value="GUANYLATE KINASE-RELATED"/>
    <property type="match status" value="1"/>
</dbReference>
<feature type="compositionally biased region" description="Polar residues" evidence="4">
    <location>
        <begin position="104"/>
        <end position="126"/>
    </location>
</feature>
<feature type="region of interest" description="Disordered" evidence="4">
    <location>
        <begin position="1"/>
        <end position="180"/>
    </location>
</feature>
<keyword evidence="2" id="KW-0808">Transferase</keyword>
<dbReference type="InterPro" id="IPR008145">
    <property type="entry name" value="GK/Ca_channel_bsu"/>
</dbReference>
<feature type="compositionally biased region" description="Low complexity" evidence="4">
    <location>
        <begin position="206"/>
        <end position="221"/>
    </location>
</feature>
<proteinExistence type="inferred from homology"/>
<sequence>MTKLESSKSRQHLQTPSTPISQPLSHVSSHRTLPNHTPQTNFSSPMGSSPYFSKDENPFPRPDTSDSLSKDMAWPTAIKPVSPAKLGRGKVSVRMESPLRKTRSTSNSRRQSANPRPNDQNGSPQLLISDKQKHKRKKSTDPEQTTPEKKDDAKRETREKSSDKTNSKIVSMNKKPNIQITSLKEGENLINKLKETDVPSLPIRRVNSSRSYSSNSSERASLPSIPELLQDNPPPPSSAGKDSNHTSPISYFSTMSFPTPTSPQSTVPRSRQSQNSLDSNGSEKSSVSSLNTVTTTTPLMGPPKCLRPQPPCKYSPIVVITGPGPLGKTEVLFKVMNSLSFCISFAKSLSTRTPLANETSATHYTIISTQDFQKMIKTHQLIEHAFCAGYYYGTSWNEVSNVVLECQKVCLLDLDMYGAKQVKTAVGINPVFIRLYASQLLESTPTGCDDFSSEPGFFQLELPLLNTTFCAQEIVTYLESILLIPRQENGMSHSVLIS</sequence>
<feature type="domain" description="Guanylate kinase-like" evidence="5">
    <location>
        <begin position="315"/>
        <end position="440"/>
    </location>
</feature>
<dbReference type="SMART" id="SM00072">
    <property type="entry name" value="GuKc"/>
    <property type="match status" value="1"/>
</dbReference>
<dbReference type="EMBL" id="JARBJD010000022">
    <property type="protein sequence ID" value="KAK2960613.1"/>
    <property type="molecule type" value="Genomic_DNA"/>
</dbReference>
<gene>
    <name evidence="6" type="ORF">BLNAU_4511</name>
</gene>
<feature type="compositionally biased region" description="Polar residues" evidence="4">
    <location>
        <begin position="167"/>
        <end position="180"/>
    </location>
</feature>
<name>A0ABQ9YA12_9EUKA</name>
<keyword evidence="7" id="KW-1185">Reference proteome</keyword>
<dbReference type="PROSITE" id="PS50052">
    <property type="entry name" value="GUANYLATE_KINASE_2"/>
    <property type="match status" value="1"/>
</dbReference>
<feature type="compositionally biased region" description="Polar residues" evidence="4">
    <location>
        <begin position="245"/>
        <end position="284"/>
    </location>
</feature>
<evidence type="ECO:0000259" key="5">
    <source>
        <dbReference type="PROSITE" id="PS50052"/>
    </source>
</evidence>
<comment type="caution">
    <text evidence="6">The sequence shown here is derived from an EMBL/GenBank/DDBJ whole genome shotgun (WGS) entry which is preliminary data.</text>
</comment>
<protein>
    <submittedName>
        <fullName evidence="6">Guanylate kinase</fullName>
    </submittedName>
</protein>
<evidence type="ECO:0000256" key="4">
    <source>
        <dbReference type="SAM" id="MobiDB-lite"/>
    </source>
</evidence>
<reference evidence="6 7" key="1">
    <citation type="journal article" date="2022" name="bioRxiv">
        <title>Genomics of Preaxostyla Flagellates Illuminates Evolutionary Transitions and the Path Towards Mitochondrial Loss.</title>
        <authorList>
            <person name="Novak L.V.F."/>
            <person name="Treitli S.C."/>
            <person name="Pyrih J."/>
            <person name="Halakuc P."/>
            <person name="Pipaliya S.V."/>
            <person name="Vacek V."/>
            <person name="Brzon O."/>
            <person name="Soukal P."/>
            <person name="Eme L."/>
            <person name="Dacks J.B."/>
            <person name="Karnkowska A."/>
            <person name="Elias M."/>
            <person name="Hampl V."/>
        </authorList>
    </citation>
    <scope>NUCLEOTIDE SEQUENCE [LARGE SCALE GENOMIC DNA]</scope>
    <source>
        <strain evidence="6">NAU3</strain>
        <tissue evidence="6">Gut</tissue>
    </source>
</reference>
<dbReference type="Gene3D" id="3.40.50.300">
    <property type="entry name" value="P-loop containing nucleotide triphosphate hydrolases"/>
    <property type="match status" value="1"/>
</dbReference>
<dbReference type="SUPFAM" id="SSF52540">
    <property type="entry name" value="P-loop containing nucleoside triphosphate hydrolases"/>
    <property type="match status" value="1"/>
</dbReference>
<evidence type="ECO:0000313" key="7">
    <source>
        <dbReference type="Proteomes" id="UP001281761"/>
    </source>
</evidence>
<feature type="compositionally biased region" description="Basic and acidic residues" evidence="4">
    <location>
        <begin position="146"/>
        <end position="166"/>
    </location>
</feature>
<feature type="region of interest" description="Disordered" evidence="4">
    <location>
        <begin position="206"/>
        <end position="304"/>
    </location>
</feature>
<dbReference type="Proteomes" id="UP001281761">
    <property type="component" value="Unassembled WGS sequence"/>
</dbReference>
<dbReference type="PANTHER" id="PTHR23117:SF13">
    <property type="entry name" value="GUANYLATE KINASE"/>
    <property type="match status" value="1"/>
</dbReference>
<evidence type="ECO:0000256" key="2">
    <source>
        <dbReference type="ARBA" id="ARBA00022679"/>
    </source>
</evidence>
<dbReference type="Pfam" id="PF00625">
    <property type="entry name" value="Guanylate_kin"/>
    <property type="match status" value="1"/>
</dbReference>
<evidence type="ECO:0000313" key="6">
    <source>
        <dbReference type="EMBL" id="KAK2960613.1"/>
    </source>
</evidence>
<evidence type="ECO:0000256" key="1">
    <source>
        <dbReference type="ARBA" id="ARBA00005790"/>
    </source>
</evidence>
<dbReference type="GO" id="GO:0016301">
    <property type="term" value="F:kinase activity"/>
    <property type="evidence" value="ECO:0007669"/>
    <property type="project" value="UniProtKB-KW"/>
</dbReference>
<comment type="similarity">
    <text evidence="1">Belongs to the guanylate kinase family.</text>
</comment>